<name>M2QZJ5_CERS8</name>
<organism evidence="2 3">
    <name type="scientific">Ceriporiopsis subvermispora (strain B)</name>
    <name type="common">White-rot fungus</name>
    <name type="synonym">Gelatoporia subvermispora</name>
    <dbReference type="NCBI Taxonomy" id="914234"/>
    <lineage>
        <taxon>Eukaryota</taxon>
        <taxon>Fungi</taxon>
        <taxon>Dikarya</taxon>
        <taxon>Basidiomycota</taxon>
        <taxon>Agaricomycotina</taxon>
        <taxon>Agaricomycetes</taxon>
        <taxon>Polyporales</taxon>
        <taxon>Gelatoporiaceae</taxon>
        <taxon>Gelatoporia</taxon>
    </lineage>
</organism>
<dbReference type="AlphaFoldDB" id="M2QZJ5"/>
<dbReference type="HOGENOM" id="CLU_1981393_0_0_1"/>
<sequence length="126" mass="13976">MPTMLDDGPPVQPPDKLKYLDPPLRTQALPELPTAALPPLQVSMPDVMPSTMEEEHEREVSFRSATSTMGATNEAWLEMAVTTMLLPGFTSAPITHETVQQLQWRMDGNLAHVVQLLEEVHTDSKS</sequence>
<feature type="compositionally biased region" description="Low complexity" evidence="1">
    <location>
        <begin position="20"/>
        <end position="40"/>
    </location>
</feature>
<reference evidence="2 3" key="1">
    <citation type="journal article" date="2012" name="Proc. Natl. Acad. Sci. U.S.A.">
        <title>Comparative genomics of Ceriporiopsis subvermispora and Phanerochaete chrysosporium provide insight into selective ligninolysis.</title>
        <authorList>
            <person name="Fernandez-Fueyo E."/>
            <person name="Ruiz-Duenas F.J."/>
            <person name="Ferreira P."/>
            <person name="Floudas D."/>
            <person name="Hibbett D.S."/>
            <person name="Canessa P."/>
            <person name="Larrondo L.F."/>
            <person name="James T.Y."/>
            <person name="Seelenfreund D."/>
            <person name="Lobos S."/>
            <person name="Polanco R."/>
            <person name="Tello M."/>
            <person name="Honda Y."/>
            <person name="Watanabe T."/>
            <person name="Watanabe T."/>
            <person name="Ryu J.S."/>
            <person name="Kubicek C.P."/>
            <person name="Schmoll M."/>
            <person name="Gaskell J."/>
            <person name="Hammel K.E."/>
            <person name="St John F.J."/>
            <person name="Vanden Wymelenberg A."/>
            <person name="Sabat G."/>
            <person name="Splinter BonDurant S."/>
            <person name="Syed K."/>
            <person name="Yadav J.S."/>
            <person name="Doddapaneni H."/>
            <person name="Subramanian V."/>
            <person name="Lavin J.L."/>
            <person name="Oguiza J.A."/>
            <person name="Perez G."/>
            <person name="Pisabarro A.G."/>
            <person name="Ramirez L."/>
            <person name="Santoyo F."/>
            <person name="Master E."/>
            <person name="Coutinho P.M."/>
            <person name="Henrissat B."/>
            <person name="Lombard V."/>
            <person name="Magnuson J.K."/>
            <person name="Kuees U."/>
            <person name="Hori C."/>
            <person name="Igarashi K."/>
            <person name="Samejima M."/>
            <person name="Held B.W."/>
            <person name="Barry K.W."/>
            <person name="LaButti K.M."/>
            <person name="Lapidus A."/>
            <person name="Lindquist E.A."/>
            <person name="Lucas S.M."/>
            <person name="Riley R."/>
            <person name="Salamov A.A."/>
            <person name="Hoffmeister D."/>
            <person name="Schwenk D."/>
            <person name="Hadar Y."/>
            <person name="Yarden O."/>
            <person name="de Vries R.P."/>
            <person name="Wiebenga A."/>
            <person name="Stenlid J."/>
            <person name="Eastwood D."/>
            <person name="Grigoriev I.V."/>
            <person name="Berka R.M."/>
            <person name="Blanchette R.A."/>
            <person name="Kersten P."/>
            <person name="Martinez A.T."/>
            <person name="Vicuna R."/>
            <person name="Cullen D."/>
        </authorList>
    </citation>
    <scope>NUCLEOTIDE SEQUENCE [LARGE SCALE GENOMIC DNA]</scope>
    <source>
        <strain evidence="2 3">B</strain>
    </source>
</reference>
<keyword evidence="3" id="KW-1185">Reference proteome</keyword>
<evidence type="ECO:0000313" key="2">
    <source>
        <dbReference type="EMBL" id="EMD31976.1"/>
    </source>
</evidence>
<dbReference type="EMBL" id="KB445814">
    <property type="protein sequence ID" value="EMD31976.1"/>
    <property type="molecule type" value="Genomic_DNA"/>
</dbReference>
<protein>
    <submittedName>
        <fullName evidence="2">Uncharacterized protein</fullName>
    </submittedName>
</protein>
<evidence type="ECO:0000256" key="1">
    <source>
        <dbReference type="SAM" id="MobiDB-lite"/>
    </source>
</evidence>
<proteinExistence type="predicted"/>
<accession>M2QZJ5</accession>
<gene>
    <name evidence="2" type="ORF">CERSUDRAFT_99952</name>
</gene>
<evidence type="ECO:0000313" key="3">
    <source>
        <dbReference type="Proteomes" id="UP000016930"/>
    </source>
</evidence>
<dbReference type="Proteomes" id="UP000016930">
    <property type="component" value="Unassembled WGS sequence"/>
</dbReference>
<feature type="region of interest" description="Disordered" evidence="1">
    <location>
        <begin position="1"/>
        <end position="67"/>
    </location>
</feature>